<sequence>MEKVRQFKQYILHNWSRIQDWRTVVKHPPKGARRLGGMESHQRHVTYRMKKRGMHWSDEGAEVMVKIKQGMLNHTLRKAYLKGQKRSVREQRKVKQVIRMSTYLKQETHPSIGVKQGSISLYTAHSSARGQLLKSFR</sequence>
<comment type="caution">
    <text evidence="1">The sequence shown here is derived from an EMBL/GenBank/DDBJ whole genome shotgun (WGS) entry which is preliminary data.</text>
</comment>
<accession>W4VNM7</accession>
<dbReference type="EMBL" id="BAVS01000030">
    <property type="protein sequence ID" value="GAE94776.1"/>
    <property type="molecule type" value="Genomic_DNA"/>
</dbReference>
<name>W4VNM7_9BACI</name>
<gene>
    <name evidence="1" type="ORF">JCM21714_3966</name>
</gene>
<reference evidence="1 2" key="1">
    <citation type="journal article" date="2014" name="Genome Announc.">
        <title>Draft Genome Sequence of the Boron-Tolerant and Moderately Halotolerant Bacterium Gracilibacillus boraciitolerans JCM 21714T.</title>
        <authorList>
            <person name="Ahmed I."/>
            <person name="Oshima K."/>
            <person name="Suda W."/>
            <person name="Kitamura K."/>
            <person name="Iida T."/>
            <person name="Ohmori Y."/>
            <person name="Fujiwara T."/>
            <person name="Hattori M."/>
            <person name="Ohkuma M."/>
        </authorList>
    </citation>
    <scope>NUCLEOTIDE SEQUENCE [LARGE SCALE GENOMIC DNA]</scope>
    <source>
        <strain evidence="1 2">JCM 21714</strain>
    </source>
</reference>
<dbReference type="AlphaFoldDB" id="W4VNM7"/>
<evidence type="ECO:0000313" key="2">
    <source>
        <dbReference type="Proteomes" id="UP000019102"/>
    </source>
</evidence>
<protein>
    <submittedName>
        <fullName evidence="1">Uncharacterized protein</fullName>
    </submittedName>
</protein>
<dbReference type="eggNOG" id="ENOG5031FFI">
    <property type="taxonomic scope" value="Bacteria"/>
</dbReference>
<proteinExistence type="predicted"/>
<dbReference type="Proteomes" id="UP000019102">
    <property type="component" value="Unassembled WGS sequence"/>
</dbReference>
<keyword evidence="2" id="KW-1185">Reference proteome</keyword>
<dbReference type="STRING" id="1298598.JCM21714_3966"/>
<evidence type="ECO:0000313" key="1">
    <source>
        <dbReference type="EMBL" id="GAE94776.1"/>
    </source>
</evidence>
<organism evidence="1 2">
    <name type="scientific">Gracilibacillus boraciitolerans JCM 21714</name>
    <dbReference type="NCBI Taxonomy" id="1298598"/>
    <lineage>
        <taxon>Bacteria</taxon>
        <taxon>Bacillati</taxon>
        <taxon>Bacillota</taxon>
        <taxon>Bacilli</taxon>
        <taxon>Bacillales</taxon>
        <taxon>Bacillaceae</taxon>
        <taxon>Gracilibacillus</taxon>
    </lineage>
</organism>